<dbReference type="GO" id="GO:0005737">
    <property type="term" value="C:cytoplasm"/>
    <property type="evidence" value="ECO:0007669"/>
    <property type="project" value="UniProtKB-SubCell"/>
</dbReference>
<dbReference type="CDD" id="cd07182">
    <property type="entry name" value="RNase_HII_bacteria_HII_like"/>
    <property type="match status" value="1"/>
</dbReference>
<evidence type="ECO:0000256" key="14">
    <source>
        <dbReference type="HAMAP-Rule" id="MF_00052"/>
    </source>
</evidence>
<keyword evidence="8 14" id="KW-0963">Cytoplasm</keyword>
<dbReference type="GO" id="GO:0030145">
    <property type="term" value="F:manganese ion binding"/>
    <property type="evidence" value="ECO:0007669"/>
    <property type="project" value="UniProtKB-UniRule"/>
</dbReference>
<feature type="region of interest" description="Disordered" evidence="17">
    <location>
        <begin position="247"/>
        <end position="266"/>
    </location>
</feature>
<evidence type="ECO:0000256" key="1">
    <source>
        <dbReference type="ARBA" id="ARBA00000077"/>
    </source>
</evidence>
<dbReference type="InterPro" id="IPR012337">
    <property type="entry name" value="RNaseH-like_sf"/>
</dbReference>
<dbReference type="PROSITE" id="PS51975">
    <property type="entry name" value="RNASE_H_2"/>
    <property type="match status" value="1"/>
</dbReference>
<feature type="binding site" evidence="14 15">
    <location>
        <position position="171"/>
    </location>
    <ligand>
        <name>a divalent metal cation</name>
        <dbReference type="ChEBI" id="CHEBI:60240"/>
    </ligand>
</feature>
<comment type="similarity">
    <text evidence="5 14 16">Belongs to the RNase HII family.</text>
</comment>
<evidence type="ECO:0000256" key="2">
    <source>
        <dbReference type="ARBA" id="ARBA00001946"/>
    </source>
</evidence>
<evidence type="ECO:0000256" key="17">
    <source>
        <dbReference type="SAM" id="MobiDB-lite"/>
    </source>
</evidence>
<dbReference type="GO" id="GO:0032299">
    <property type="term" value="C:ribonuclease H2 complex"/>
    <property type="evidence" value="ECO:0007669"/>
    <property type="project" value="TreeGrafter"/>
</dbReference>
<comment type="function">
    <text evidence="3 14 16">Endonuclease that specifically degrades the RNA of RNA-DNA hybrids.</text>
</comment>
<organism evidence="19 20">
    <name type="scientific">Paludifilum halophilum</name>
    <dbReference type="NCBI Taxonomy" id="1642702"/>
    <lineage>
        <taxon>Bacteria</taxon>
        <taxon>Bacillati</taxon>
        <taxon>Bacillota</taxon>
        <taxon>Bacilli</taxon>
        <taxon>Bacillales</taxon>
        <taxon>Thermoactinomycetaceae</taxon>
        <taxon>Paludifilum</taxon>
    </lineage>
</organism>
<evidence type="ECO:0000256" key="10">
    <source>
        <dbReference type="ARBA" id="ARBA00022723"/>
    </source>
</evidence>
<comment type="cofactor">
    <cofactor evidence="2">
        <name>Mg(2+)</name>
        <dbReference type="ChEBI" id="CHEBI:18420"/>
    </cofactor>
</comment>
<protein>
    <recommendedName>
        <fullName evidence="7 14">Ribonuclease HII</fullName>
        <shortName evidence="14">RNase HII</shortName>
        <ecNumber evidence="6 14">3.1.26.4</ecNumber>
    </recommendedName>
</protein>
<dbReference type="GO" id="GO:0006298">
    <property type="term" value="P:mismatch repair"/>
    <property type="evidence" value="ECO:0007669"/>
    <property type="project" value="TreeGrafter"/>
</dbReference>
<feature type="binding site" evidence="14 15">
    <location>
        <position position="80"/>
    </location>
    <ligand>
        <name>a divalent metal cation</name>
        <dbReference type="ChEBI" id="CHEBI:60240"/>
    </ligand>
</feature>
<evidence type="ECO:0000256" key="9">
    <source>
        <dbReference type="ARBA" id="ARBA00022722"/>
    </source>
</evidence>
<comment type="subcellular location">
    <subcellularLocation>
        <location evidence="4 14">Cytoplasm</location>
    </subcellularLocation>
</comment>
<feature type="domain" description="RNase H type-2" evidence="18">
    <location>
        <begin position="73"/>
        <end position="262"/>
    </location>
</feature>
<dbReference type="GO" id="GO:0043137">
    <property type="term" value="P:DNA replication, removal of RNA primer"/>
    <property type="evidence" value="ECO:0007669"/>
    <property type="project" value="TreeGrafter"/>
</dbReference>
<dbReference type="PANTHER" id="PTHR10954:SF18">
    <property type="entry name" value="RIBONUCLEASE HII"/>
    <property type="match status" value="1"/>
</dbReference>
<evidence type="ECO:0000313" key="19">
    <source>
        <dbReference type="EMBL" id="OYD06461.1"/>
    </source>
</evidence>
<dbReference type="NCBIfam" id="NF000595">
    <property type="entry name" value="PRK00015.1-3"/>
    <property type="match status" value="1"/>
</dbReference>
<dbReference type="Pfam" id="PF01351">
    <property type="entry name" value="RNase_HII"/>
    <property type="match status" value="1"/>
</dbReference>
<keyword evidence="20" id="KW-1185">Reference proteome</keyword>
<comment type="catalytic activity">
    <reaction evidence="1 14 15 16">
        <text>Endonucleolytic cleavage to 5'-phosphomonoester.</text>
        <dbReference type="EC" id="3.1.26.4"/>
    </reaction>
</comment>
<evidence type="ECO:0000256" key="6">
    <source>
        <dbReference type="ARBA" id="ARBA00012180"/>
    </source>
</evidence>
<gene>
    <name evidence="14" type="primary">rnhB</name>
    <name evidence="19" type="ORF">CHM34_16345</name>
</gene>
<sequence length="266" mass="29936">MRVKGTIREIEARLSAETEITDEWIQELLQDSRAGVKKLARSYLKKRERIRREEERVQRMWDFERTYREQGYRWVAGLDEAGRGPLAGPVVAAAVIFPEDFDASGLNDSKQLTPEERLTLRRRIEEGALGTGVGIVDTRFIDQHNILQATYEAMRRAVAQLDPSPDLLLLDAVKLPGVDLPQHAIVKGDTLSHSIAAASILAKTIRDEWMIQAAERYPGYGFEHHMGYGTQEHLEALEKQGPCPLHRRSFSPVGDRIPGKEGVTGS</sequence>
<keyword evidence="12 14" id="KW-0378">Hydrolase</keyword>
<dbReference type="Gene3D" id="3.30.420.10">
    <property type="entry name" value="Ribonuclease H-like superfamily/Ribonuclease H"/>
    <property type="match status" value="1"/>
</dbReference>
<evidence type="ECO:0000256" key="11">
    <source>
        <dbReference type="ARBA" id="ARBA00022759"/>
    </source>
</evidence>
<reference evidence="19 20" key="1">
    <citation type="submission" date="2017-07" db="EMBL/GenBank/DDBJ databases">
        <title>The genome sequence of Paludifilum halophilum highlights mechanisms for microbial adaptation to high salt environemnts.</title>
        <authorList>
            <person name="Belbahri L."/>
        </authorList>
    </citation>
    <scope>NUCLEOTIDE SEQUENCE [LARGE SCALE GENOMIC DNA]</scope>
    <source>
        <strain evidence="19 20">DSM 102817</strain>
    </source>
</reference>
<comment type="caution">
    <text evidence="19">The sequence shown here is derived from an EMBL/GenBank/DDBJ whole genome shotgun (WGS) entry which is preliminary data.</text>
</comment>
<comment type="cofactor">
    <cofactor evidence="14 15">
        <name>Mn(2+)</name>
        <dbReference type="ChEBI" id="CHEBI:29035"/>
    </cofactor>
    <cofactor evidence="14 15">
        <name>Mg(2+)</name>
        <dbReference type="ChEBI" id="CHEBI:18420"/>
    </cofactor>
    <text evidence="14 15">Manganese or magnesium. Binds 1 divalent metal ion per monomer in the absence of substrate. May bind a second metal ion after substrate binding.</text>
</comment>
<dbReference type="GO" id="GO:0003723">
    <property type="term" value="F:RNA binding"/>
    <property type="evidence" value="ECO:0007669"/>
    <property type="project" value="UniProtKB-UniRule"/>
</dbReference>
<evidence type="ECO:0000256" key="15">
    <source>
        <dbReference type="PROSITE-ProRule" id="PRU01319"/>
    </source>
</evidence>
<dbReference type="InterPro" id="IPR036397">
    <property type="entry name" value="RNaseH_sf"/>
</dbReference>
<dbReference type="InterPro" id="IPR022898">
    <property type="entry name" value="RNase_HII"/>
</dbReference>
<feature type="binding site" evidence="14 15">
    <location>
        <position position="79"/>
    </location>
    <ligand>
        <name>a divalent metal cation</name>
        <dbReference type="ChEBI" id="CHEBI:60240"/>
    </ligand>
</feature>
<evidence type="ECO:0000313" key="20">
    <source>
        <dbReference type="Proteomes" id="UP000215459"/>
    </source>
</evidence>
<evidence type="ECO:0000256" key="7">
    <source>
        <dbReference type="ARBA" id="ARBA00019179"/>
    </source>
</evidence>
<evidence type="ECO:0000256" key="16">
    <source>
        <dbReference type="RuleBase" id="RU003515"/>
    </source>
</evidence>
<dbReference type="InterPro" id="IPR001352">
    <property type="entry name" value="RNase_HII/HIII"/>
</dbReference>
<keyword evidence="9 14" id="KW-0540">Nuclease</keyword>
<dbReference type="EMBL" id="NOWF01000012">
    <property type="protein sequence ID" value="OYD06461.1"/>
    <property type="molecule type" value="Genomic_DNA"/>
</dbReference>
<accession>A0A235B2I5</accession>
<evidence type="ECO:0000256" key="3">
    <source>
        <dbReference type="ARBA" id="ARBA00004065"/>
    </source>
</evidence>
<evidence type="ECO:0000256" key="13">
    <source>
        <dbReference type="ARBA" id="ARBA00023211"/>
    </source>
</evidence>
<dbReference type="FunFam" id="3.30.420.10:FF:000006">
    <property type="entry name" value="Ribonuclease HII"/>
    <property type="match status" value="1"/>
</dbReference>
<evidence type="ECO:0000256" key="8">
    <source>
        <dbReference type="ARBA" id="ARBA00022490"/>
    </source>
</evidence>
<dbReference type="OrthoDB" id="9803420at2"/>
<dbReference type="InterPro" id="IPR024567">
    <property type="entry name" value="RNase_HII/HIII_dom"/>
</dbReference>
<dbReference type="Proteomes" id="UP000215459">
    <property type="component" value="Unassembled WGS sequence"/>
</dbReference>
<keyword evidence="11 14" id="KW-0255">Endonuclease</keyword>
<dbReference type="HAMAP" id="MF_00052_B">
    <property type="entry name" value="RNase_HII_B"/>
    <property type="match status" value="1"/>
</dbReference>
<evidence type="ECO:0000256" key="5">
    <source>
        <dbReference type="ARBA" id="ARBA00007383"/>
    </source>
</evidence>
<evidence type="ECO:0000256" key="4">
    <source>
        <dbReference type="ARBA" id="ARBA00004496"/>
    </source>
</evidence>
<dbReference type="EC" id="3.1.26.4" evidence="6 14"/>
<dbReference type="SUPFAM" id="SSF53098">
    <property type="entry name" value="Ribonuclease H-like"/>
    <property type="match status" value="1"/>
</dbReference>
<dbReference type="RefSeq" id="WP_094265683.1">
    <property type="nucleotide sequence ID" value="NZ_NOWF01000012.1"/>
</dbReference>
<keyword evidence="10 14" id="KW-0479">Metal-binding</keyword>
<name>A0A235B2I5_9BACL</name>
<dbReference type="AlphaFoldDB" id="A0A235B2I5"/>
<dbReference type="GO" id="GO:0004523">
    <property type="term" value="F:RNA-DNA hybrid ribonuclease activity"/>
    <property type="evidence" value="ECO:0007669"/>
    <property type="project" value="UniProtKB-UniRule"/>
</dbReference>
<proteinExistence type="inferred from homology"/>
<evidence type="ECO:0000259" key="18">
    <source>
        <dbReference type="PROSITE" id="PS51975"/>
    </source>
</evidence>
<keyword evidence="13 14" id="KW-0464">Manganese</keyword>
<evidence type="ECO:0000256" key="12">
    <source>
        <dbReference type="ARBA" id="ARBA00022801"/>
    </source>
</evidence>
<dbReference type="PANTHER" id="PTHR10954">
    <property type="entry name" value="RIBONUCLEASE H2 SUBUNIT A"/>
    <property type="match status" value="1"/>
</dbReference>
<dbReference type="NCBIfam" id="NF000594">
    <property type="entry name" value="PRK00015.1-1"/>
    <property type="match status" value="1"/>
</dbReference>